<dbReference type="CDD" id="cd06170">
    <property type="entry name" value="LuxR_C_like"/>
    <property type="match status" value="1"/>
</dbReference>
<dbReference type="GO" id="GO:0006355">
    <property type="term" value="P:regulation of DNA-templated transcription"/>
    <property type="evidence" value="ECO:0007669"/>
    <property type="project" value="InterPro"/>
</dbReference>
<evidence type="ECO:0000256" key="1">
    <source>
        <dbReference type="ARBA" id="ARBA00023015"/>
    </source>
</evidence>
<accession>A0A433JXI8</accession>
<evidence type="ECO:0000313" key="6">
    <source>
        <dbReference type="Proteomes" id="UP000274909"/>
    </source>
</evidence>
<dbReference type="PROSITE" id="PS50043">
    <property type="entry name" value="HTH_LUXR_2"/>
    <property type="match status" value="1"/>
</dbReference>
<proteinExistence type="predicted"/>
<evidence type="ECO:0000256" key="2">
    <source>
        <dbReference type="ARBA" id="ARBA00023125"/>
    </source>
</evidence>
<dbReference type="SMART" id="SM00421">
    <property type="entry name" value="HTH_LUXR"/>
    <property type="match status" value="1"/>
</dbReference>
<dbReference type="InterPro" id="IPR016032">
    <property type="entry name" value="Sig_transdc_resp-reg_C-effctor"/>
</dbReference>
<name>A0A433JXI8_9MICO</name>
<dbReference type="PANTHER" id="PTHR44688">
    <property type="entry name" value="DNA-BINDING TRANSCRIPTIONAL ACTIVATOR DEVR_DOSR"/>
    <property type="match status" value="1"/>
</dbReference>
<dbReference type="OrthoDB" id="3178268at2"/>
<dbReference type="EMBL" id="RZGZ01000001">
    <property type="protein sequence ID" value="RUR03634.1"/>
    <property type="molecule type" value="Genomic_DNA"/>
</dbReference>
<dbReference type="InterPro" id="IPR036388">
    <property type="entry name" value="WH-like_DNA-bd_sf"/>
</dbReference>
<dbReference type="InterPro" id="IPR000792">
    <property type="entry name" value="Tscrpt_reg_LuxR_C"/>
</dbReference>
<evidence type="ECO:0000313" key="5">
    <source>
        <dbReference type="EMBL" id="RUR03634.1"/>
    </source>
</evidence>
<sequence>MIRAFVHMRLGGIESGWKHLARVHADDRHALCPYREIAALRLRLNDLPGAEAAISECESIGDRHVPRSRMATQWLRAAVELRRGRSAESDLHADVALLTMARNDTTGPMYFPPIDDIRALVARARARGTALPLLDRIAALDDHSRLVQNFVALTPRERDVLSLLSAGASGDRIADELVLSRNTIKTHLRRVYSKLGATSAQEAVRIARWMGLDV</sequence>
<dbReference type="GO" id="GO:0003677">
    <property type="term" value="F:DNA binding"/>
    <property type="evidence" value="ECO:0007669"/>
    <property type="project" value="UniProtKB-KW"/>
</dbReference>
<keyword evidence="3" id="KW-0804">Transcription</keyword>
<dbReference type="Proteomes" id="UP000274909">
    <property type="component" value="Unassembled WGS sequence"/>
</dbReference>
<reference evidence="5 6" key="1">
    <citation type="submission" date="2018-12" db="EMBL/GenBank/DDBJ databases">
        <authorList>
            <person name="Li F."/>
        </authorList>
    </citation>
    <scope>NUCLEOTIDE SEQUENCE [LARGE SCALE GENOMIC DNA]</scope>
    <source>
        <strain evidence="5 6">EGI 6500705</strain>
    </source>
</reference>
<keyword evidence="2" id="KW-0238">DNA-binding</keyword>
<dbReference type="AlphaFoldDB" id="A0A433JXI8"/>
<evidence type="ECO:0000259" key="4">
    <source>
        <dbReference type="PROSITE" id="PS50043"/>
    </source>
</evidence>
<dbReference type="SUPFAM" id="SSF46894">
    <property type="entry name" value="C-terminal effector domain of the bipartite response regulators"/>
    <property type="match status" value="1"/>
</dbReference>
<dbReference type="PANTHER" id="PTHR44688:SF16">
    <property type="entry name" value="DNA-BINDING TRANSCRIPTIONAL ACTIVATOR DEVR_DOSR"/>
    <property type="match status" value="1"/>
</dbReference>
<organism evidence="5 6">
    <name type="scientific">Labedella endophytica</name>
    <dbReference type="NCBI Taxonomy" id="1523160"/>
    <lineage>
        <taxon>Bacteria</taxon>
        <taxon>Bacillati</taxon>
        <taxon>Actinomycetota</taxon>
        <taxon>Actinomycetes</taxon>
        <taxon>Micrococcales</taxon>
        <taxon>Microbacteriaceae</taxon>
        <taxon>Labedella</taxon>
    </lineage>
</organism>
<feature type="domain" description="HTH luxR-type" evidence="4">
    <location>
        <begin position="146"/>
        <end position="211"/>
    </location>
</feature>
<keyword evidence="1" id="KW-0805">Transcription regulation</keyword>
<dbReference type="Gene3D" id="1.10.10.10">
    <property type="entry name" value="Winged helix-like DNA-binding domain superfamily/Winged helix DNA-binding domain"/>
    <property type="match status" value="1"/>
</dbReference>
<protein>
    <submittedName>
        <fullName evidence="5">LuxR family transcriptional regulator</fullName>
    </submittedName>
</protein>
<keyword evidence="6" id="KW-1185">Reference proteome</keyword>
<evidence type="ECO:0000256" key="3">
    <source>
        <dbReference type="ARBA" id="ARBA00023163"/>
    </source>
</evidence>
<comment type="caution">
    <text evidence="5">The sequence shown here is derived from an EMBL/GenBank/DDBJ whole genome shotgun (WGS) entry which is preliminary data.</text>
</comment>
<gene>
    <name evidence="5" type="ORF">ELQ94_01005</name>
</gene>
<dbReference type="PRINTS" id="PR00038">
    <property type="entry name" value="HTHLUXR"/>
</dbReference>
<dbReference type="Pfam" id="PF00196">
    <property type="entry name" value="GerE"/>
    <property type="match status" value="1"/>
</dbReference>